<dbReference type="InterPro" id="IPR016032">
    <property type="entry name" value="Sig_transdc_resp-reg_C-effctor"/>
</dbReference>
<dbReference type="GO" id="GO:0006355">
    <property type="term" value="P:regulation of DNA-templated transcription"/>
    <property type="evidence" value="ECO:0007669"/>
    <property type="project" value="InterPro"/>
</dbReference>
<dbReference type="InterPro" id="IPR036388">
    <property type="entry name" value="WH-like_DNA-bd_sf"/>
</dbReference>
<dbReference type="Proteomes" id="UP000515913">
    <property type="component" value="Chromosome"/>
</dbReference>
<dbReference type="GO" id="GO:0003677">
    <property type="term" value="F:DNA binding"/>
    <property type="evidence" value="ECO:0007669"/>
    <property type="project" value="InterPro"/>
</dbReference>
<dbReference type="EMBL" id="CP060637">
    <property type="protein sequence ID" value="QNM15744.1"/>
    <property type="molecule type" value="Genomic_DNA"/>
</dbReference>
<sequence length="176" mass="20928">MKNENLNELRIKNLIDGYTFDKEKKQYRCIFCEETYDEGYIYEYNGKMVSAEKRILLHIEDEHNGVFFSLLGLEKDITGLTDIQKKLLNLLADKKTNKEIAEEMDIAVSTVRTHKFYLQKMKRQAKIFLALMETLKIEEHKEKNVNLESEDKEQFETDKMLSINSLHPFFTQYNLK</sequence>
<organism evidence="2 3">
    <name type="scientific">Fusobacterium hominis</name>
    <dbReference type="NCBI Taxonomy" id="2764326"/>
    <lineage>
        <taxon>Bacteria</taxon>
        <taxon>Fusobacteriati</taxon>
        <taxon>Fusobacteriota</taxon>
        <taxon>Fusobacteriia</taxon>
        <taxon>Fusobacteriales</taxon>
        <taxon>Fusobacteriaceae</taxon>
        <taxon>Fusobacterium</taxon>
    </lineage>
</organism>
<dbReference type="SMART" id="SM00421">
    <property type="entry name" value="HTH_LUXR"/>
    <property type="match status" value="1"/>
</dbReference>
<gene>
    <name evidence="2" type="ORF">H9Q81_02580</name>
</gene>
<dbReference type="KEGG" id="fho:H9Q81_02580"/>
<dbReference type="Pfam" id="PF00196">
    <property type="entry name" value="GerE"/>
    <property type="match status" value="1"/>
</dbReference>
<feature type="domain" description="HTH luxR-type" evidence="1">
    <location>
        <begin position="77"/>
        <end position="131"/>
    </location>
</feature>
<name>A0A7G9GY62_9FUSO</name>
<dbReference type="Gene3D" id="1.10.10.10">
    <property type="entry name" value="Winged helix-like DNA-binding domain superfamily/Winged helix DNA-binding domain"/>
    <property type="match status" value="1"/>
</dbReference>
<dbReference type="AlphaFoldDB" id="A0A7G9GY62"/>
<evidence type="ECO:0000313" key="2">
    <source>
        <dbReference type="EMBL" id="QNM15744.1"/>
    </source>
</evidence>
<proteinExistence type="predicted"/>
<accession>A0A7G9GY62</accession>
<protein>
    <submittedName>
        <fullName evidence="2">LuxR family transcriptional regulator</fullName>
    </submittedName>
</protein>
<keyword evidence="3" id="KW-1185">Reference proteome</keyword>
<dbReference type="InterPro" id="IPR000792">
    <property type="entry name" value="Tscrpt_reg_LuxR_C"/>
</dbReference>
<dbReference type="SUPFAM" id="SSF46894">
    <property type="entry name" value="C-terminal effector domain of the bipartite response regulators"/>
    <property type="match status" value="1"/>
</dbReference>
<reference evidence="2 3" key="1">
    <citation type="submission" date="2020-08" db="EMBL/GenBank/DDBJ databases">
        <authorList>
            <person name="Liu C."/>
            <person name="Sun Q."/>
        </authorList>
    </citation>
    <scope>NUCLEOTIDE SEQUENCE [LARGE SCALE GENOMIC DNA]</scope>
    <source>
        <strain evidence="2 3">NSJ-57</strain>
    </source>
</reference>
<evidence type="ECO:0000313" key="3">
    <source>
        <dbReference type="Proteomes" id="UP000515913"/>
    </source>
</evidence>
<dbReference type="RefSeq" id="WP_101474904.1">
    <property type="nucleotide sequence ID" value="NZ_CP060637.1"/>
</dbReference>
<evidence type="ECO:0000259" key="1">
    <source>
        <dbReference type="SMART" id="SM00421"/>
    </source>
</evidence>